<dbReference type="SMART" id="SM00487">
    <property type="entry name" value="DEXDc"/>
    <property type="match status" value="1"/>
</dbReference>
<comment type="caution">
    <text evidence="12">The sequence shown here is derived from an EMBL/GenBank/DDBJ whole genome shotgun (WGS) entry which is preliminary data.</text>
</comment>
<dbReference type="SMART" id="SM00490">
    <property type="entry name" value="HELICc"/>
    <property type="match status" value="1"/>
</dbReference>
<dbReference type="PROSITE" id="PS00039">
    <property type="entry name" value="DEAD_ATP_HELICASE"/>
    <property type="match status" value="1"/>
</dbReference>
<dbReference type="Pfam" id="PF00271">
    <property type="entry name" value="Helicase_C"/>
    <property type="match status" value="1"/>
</dbReference>
<dbReference type="AlphaFoldDB" id="A0A5C5UVJ9"/>
<dbReference type="Proteomes" id="UP000318878">
    <property type="component" value="Unassembled WGS sequence"/>
</dbReference>
<dbReference type="InterPro" id="IPR011545">
    <property type="entry name" value="DEAD/DEAH_box_helicase_dom"/>
</dbReference>
<keyword evidence="3 7" id="KW-0347">Helicase</keyword>
<keyword evidence="4 7" id="KW-0067">ATP-binding</keyword>
<evidence type="ECO:0000313" key="13">
    <source>
        <dbReference type="Proteomes" id="UP000318878"/>
    </source>
</evidence>
<evidence type="ECO:0000256" key="2">
    <source>
        <dbReference type="ARBA" id="ARBA00022801"/>
    </source>
</evidence>
<dbReference type="EC" id="3.6.4.13" evidence="12"/>
<accession>A0A5C5UVJ9</accession>
<dbReference type="GO" id="GO:0005524">
    <property type="term" value="F:ATP binding"/>
    <property type="evidence" value="ECO:0007669"/>
    <property type="project" value="UniProtKB-KW"/>
</dbReference>
<dbReference type="GO" id="GO:0005829">
    <property type="term" value="C:cytosol"/>
    <property type="evidence" value="ECO:0007669"/>
    <property type="project" value="TreeGrafter"/>
</dbReference>
<dbReference type="GO" id="GO:0003676">
    <property type="term" value="F:nucleic acid binding"/>
    <property type="evidence" value="ECO:0007669"/>
    <property type="project" value="InterPro"/>
</dbReference>
<evidence type="ECO:0000259" key="11">
    <source>
        <dbReference type="PROSITE" id="PS51195"/>
    </source>
</evidence>
<dbReference type="SUPFAM" id="SSF52540">
    <property type="entry name" value="P-loop containing nucleoside triphosphate hydrolases"/>
    <property type="match status" value="2"/>
</dbReference>
<dbReference type="CDD" id="cd00268">
    <property type="entry name" value="DEADc"/>
    <property type="match status" value="1"/>
</dbReference>
<feature type="compositionally biased region" description="Gly residues" evidence="8">
    <location>
        <begin position="423"/>
        <end position="440"/>
    </location>
</feature>
<dbReference type="InterPro" id="IPR001650">
    <property type="entry name" value="Helicase_C-like"/>
</dbReference>
<dbReference type="InterPro" id="IPR050079">
    <property type="entry name" value="DEAD_box_RNA_helicase"/>
</dbReference>
<evidence type="ECO:0000256" key="1">
    <source>
        <dbReference type="ARBA" id="ARBA00022741"/>
    </source>
</evidence>
<feature type="domain" description="Helicase ATP-binding" evidence="9">
    <location>
        <begin position="54"/>
        <end position="229"/>
    </location>
</feature>
<feature type="region of interest" description="Disordered" evidence="8">
    <location>
        <begin position="398"/>
        <end position="487"/>
    </location>
</feature>
<name>A0A5C5UVJ9_9BACT</name>
<dbReference type="CDD" id="cd18787">
    <property type="entry name" value="SF2_C_DEAD"/>
    <property type="match status" value="1"/>
</dbReference>
<evidence type="ECO:0000256" key="6">
    <source>
        <dbReference type="PROSITE-ProRule" id="PRU00552"/>
    </source>
</evidence>
<dbReference type="GO" id="GO:0016787">
    <property type="term" value="F:hydrolase activity"/>
    <property type="evidence" value="ECO:0007669"/>
    <property type="project" value="UniProtKB-KW"/>
</dbReference>
<dbReference type="InterPro" id="IPR000629">
    <property type="entry name" value="RNA-helicase_DEAD-box_CS"/>
</dbReference>
<gene>
    <name evidence="12" type="primary">rhlE_2</name>
    <name evidence="12" type="ORF">Enr8_49480</name>
</gene>
<evidence type="ECO:0000259" key="10">
    <source>
        <dbReference type="PROSITE" id="PS51194"/>
    </source>
</evidence>
<evidence type="ECO:0000313" key="12">
    <source>
        <dbReference type="EMBL" id="TWT29432.1"/>
    </source>
</evidence>
<dbReference type="PROSITE" id="PS51192">
    <property type="entry name" value="HELICASE_ATP_BIND_1"/>
    <property type="match status" value="1"/>
</dbReference>
<evidence type="ECO:0000256" key="5">
    <source>
        <dbReference type="ARBA" id="ARBA00038437"/>
    </source>
</evidence>
<feature type="domain" description="DEAD-box RNA helicase Q" evidence="11">
    <location>
        <begin position="23"/>
        <end position="51"/>
    </location>
</feature>
<organism evidence="12 13">
    <name type="scientific">Blastopirellula retiformator</name>
    <dbReference type="NCBI Taxonomy" id="2527970"/>
    <lineage>
        <taxon>Bacteria</taxon>
        <taxon>Pseudomonadati</taxon>
        <taxon>Planctomycetota</taxon>
        <taxon>Planctomycetia</taxon>
        <taxon>Pirellulales</taxon>
        <taxon>Pirellulaceae</taxon>
        <taxon>Blastopirellula</taxon>
    </lineage>
</organism>
<dbReference type="Pfam" id="PF00270">
    <property type="entry name" value="DEAD"/>
    <property type="match status" value="1"/>
</dbReference>
<dbReference type="InterPro" id="IPR014014">
    <property type="entry name" value="RNA_helicase_DEAD_Q_motif"/>
</dbReference>
<dbReference type="PANTHER" id="PTHR47959:SF13">
    <property type="entry name" value="ATP-DEPENDENT RNA HELICASE RHLE"/>
    <property type="match status" value="1"/>
</dbReference>
<evidence type="ECO:0000256" key="3">
    <source>
        <dbReference type="ARBA" id="ARBA00022806"/>
    </source>
</evidence>
<dbReference type="GO" id="GO:0003724">
    <property type="term" value="F:RNA helicase activity"/>
    <property type="evidence" value="ECO:0007669"/>
    <property type="project" value="UniProtKB-EC"/>
</dbReference>
<keyword evidence="1 7" id="KW-0547">Nucleotide-binding</keyword>
<comment type="similarity">
    <text evidence="5 7">Belongs to the DEAD box helicase family.</text>
</comment>
<evidence type="ECO:0000256" key="8">
    <source>
        <dbReference type="SAM" id="MobiDB-lite"/>
    </source>
</evidence>
<dbReference type="InterPro" id="IPR027417">
    <property type="entry name" value="P-loop_NTPase"/>
</dbReference>
<protein>
    <submittedName>
        <fullName evidence="12">ATP-dependent RNA helicase RhlE</fullName>
        <ecNumber evidence="12">3.6.4.13</ecNumber>
    </submittedName>
</protein>
<dbReference type="EMBL" id="SJPF01000008">
    <property type="protein sequence ID" value="TWT29432.1"/>
    <property type="molecule type" value="Genomic_DNA"/>
</dbReference>
<feature type="domain" description="Helicase C-terminal" evidence="10">
    <location>
        <begin position="240"/>
        <end position="403"/>
    </location>
</feature>
<reference evidence="12 13" key="1">
    <citation type="submission" date="2019-02" db="EMBL/GenBank/DDBJ databases">
        <title>Deep-cultivation of Planctomycetes and their phenomic and genomic characterization uncovers novel biology.</title>
        <authorList>
            <person name="Wiegand S."/>
            <person name="Jogler M."/>
            <person name="Boedeker C."/>
            <person name="Pinto D."/>
            <person name="Vollmers J."/>
            <person name="Rivas-Marin E."/>
            <person name="Kohn T."/>
            <person name="Peeters S.H."/>
            <person name="Heuer A."/>
            <person name="Rast P."/>
            <person name="Oberbeckmann S."/>
            <person name="Bunk B."/>
            <person name="Jeske O."/>
            <person name="Meyerdierks A."/>
            <person name="Storesund J.E."/>
            <person name="Kallscheuer N."/>
            <person name="Luecker S."/>
            <person name="Lage O.M."/>
            <person name="Pohl T."/>
            <person name="Merkel B.J."/>
            <person name="Hornburger P."/>
            <person name="Mueller R.-W."/>
            <person name="Bruemmer F."/>
            <person name="Labrenz M."/>
            <person name="Spormann A.M."/>
            <person name="Op Den Camp H."/>
            <person name="Overmann J."/>
            <person name="Amann R."/>
            <person name="Jetten M.S.M."/>
            <person name="Mascher T."/>
            <person name="Medema M.H."/>
            <person name="Devos D.P."/>
            <person name="Kaster A.-K."/>
            <person name="Ovreas L."/>
            <person name="Rohde M."/>
            <person name="Galperin M.Y."/>
            <person name="Jogler C."/>
        </authorList>
    </citation>
    <scope>NUCLEOTIDE SEQUENCE [LARGE SCALE GENOMIC DNA]</scope>
    <source>
        <strain evidence="12 13">Enr8</strain>
    </source>
</reference>
<keyword evidence="2 7" id="KW-0378">Hydrolase</keyword>
<evidence type="ECO:0000256" key="7">
    <source>
        <dbReference type="RuleBase" id="RU000492"/>
    </source>
</evidence>
<dbReference type="PANTHER" id="PTHR47959">
    <property type="entry name" value="ATP-DEPENDENT RNA HELICASE RHLE-RELATED"/>
    <property type="match status" value="1"/>
</dbReference>
<dbReference type="InterPro" id="IPR014001">
    <property type="entry name" value="Helicase_ATP-bd"/>
</dbReference>
<dbReference type="PROSITE" id="PS51194">
    <property type="entry name" value="HELICASE_CTER"/>
    <property type="match status" value="1"/>
</dbReference>
<dbReference type="Gene3D" id="3.40.50.300">
    <property type="entry name" value="P-loop containing nucleotide triphosphate hydrolases"/>
    <property type="match status" value="2"/>
</dbReference>
<feature type="compositionally biased region" description="Basic residues" evidence="8">
    <location>
        <begin position="478"/>
        <end position="487"/>
    </location>
</feature>
<dbReference type="PROSITE" id="PS51195">
    <property type="entry name" value="Q_MOTIF"/>
    <property type="match status" value="1"/>
</dbReference>
<keyword evidence="13" id="KW-1185">Reference proteome</keyword>
<feature type="short sequence motif" description="Q motif" evidence="6">
    <location>
        <begin position="23"/>
        <end position="51"/>
    </location>
</feature>
<proteinExistence type="inferred from homology"/>
<evidence type="ECO:0000259" key="9">
    <source>
        <dbReference type="PROSITE" id="PS51192"/>
    </source>
</evidence>
<evidence type="ECO:0000256" key="4">
    <source>
        <dbReference type="ARBA" id="ARBA00022840"/>
    </source>
</evidence>
<dbReference type="InterPro" id="IPR044742">
    <property type="entry name" value="DEAD/DEAH_RhlB"/>
</dbReference>
<sequence length="487" mass="52702">MIADCAHGGRIALKQVRIELSISSFRELQLSESIQEALAAENYHTPTPIQGQAIPHLLEGSDLIGCAQTGTGKTAAFALPILNQLEQGRRRADPCAPRVLVLSPTRELATQIAESFKTYGRNIKFRLTTIFGGVGQNPQVRALKRGVHIAIATPGRLIDLMDQGYVDLSQTTTFVLDEADRMLDMGFLPALKTIISELPEKRQTVFFTATMPPKVAQLAGGLLQNPIRVEVAPESTTAERVEQRVLYVNQNDKRALLEHSLQGEGVGRTLVFTKTKHGADRLAKDLNASGIRSDAIHGNKTQNKRNRALESFRKGRTQVLVATDVAARGIDVDGVTHVVNYDLPIDPESYVHRIGRTGRAGREGIALSFCDHGEIGALRAIERLIRMSIVVDAEHPFHFEPRSRGPRSGGGGPRRKYGKPYGRSGGGNRSQSGGSGGSKYGGDRQSGGESSGERPKSYGQGGRGGSKRPGGKRPFGGKPKRRTGGER</sequence>